<dbReference type="Proteomes" id="UP000246702">
    <property type="component" value="Unassembled WGS sequence"/>
</dbReference>
<dbReference type="Gene3D" id="3.40.30.10">
    <property type="entry name" value="Glutaredoxin"/>
    <property type="match status" value="1"/>
</dbReference>
<name>A0A317V7F0_9EURO</name>
<dbReference type="Pfam" id="PF13409">
    <property type="entry name" value="GST_N_2"/>
    <property type="match status" value="1"/>
</dbReference>
<organism evidence="2 3">
    <name type="scientific">Aspergillus sclerotioniger CBS 115572</name>
    <dbReference type="NCBI Taxonomy" id="1450535"/>
    <lineage>
        <taxon>Eukaryota</taxon>
        <taxon>Fungi</taxon>
        <taxon>Dikarya</taxon>
        <taxon>Ascomycota</taxon>
        <taxon>Pezizomycotina</taxon>
        <taxon>Eurotiomycetes</taxon>
        <taxon>Eurotiomycetidae</taxon>
        <taxon>Eurotiales</taxon>
        <taxon>Aspergillaceae</taxon>
        <taxon>Aspergillus</taxon>
        <taxon>Aspergillus subgen. Circumdati</taxon>
    </lineage>
</organism>
<sequence length="187" mass="21081">MSTPTIPLTYYDIAMRPPVSKTCCSPNPWKSRMALNFKSLPYTTTWVPLPAIPKVRRNLDLPACRKFADGTDFHTLPILTDPNTDTKIGDSFDIATYLQTTYPTSGTGDLFPPQTLDFVPRQEFAQLIPLSEQSAGEYEEYARFNRNVDAVFTAHVVLAVQGMPLDPATEEETKREFVRRAGCRRES</sequence>
<proteinExistence type="predicted"/>
<dbReference type="InterPro" id="IPR036249">
    <property type="entry name" value="Thioredoxin-like_sf"/>
</dbReference>
<protein>
    <recommendedName>
        <fullName evidence="1">GST N-terminal domain-containing protein</fullName>
    </recommendedName>
</protein>
<dbReference type="SUPFAM" id="SSF52833">
    <property type="entry name" value="Thioredoxin-like"/>
    <property type="match status" value="1"/>
</dbReference>
<evidence type="ECO:0000313" key="2">
    <source>
        <dbReference type="EMBL" id="PWY70294.1"/>
    </source>
</evidence>
<evidence type="ECO:0000259" key="1">
    <source>
        <dbReference type="PROSITE" id="PS50404"/>
    </source>
</evidence>
<reference evidence="2 3" key="1">
    <citation type="submission" date="2016-12" db="EMBL/GenBank/DDBJ databases">
        <title>The genomes of Aspergillus section Nigri reveals drivers in fungal speciation.</title>
        <authorList>
            <consortium name="DOE Joint Genome Institute"/>
            <person name="Vesth T.C."/>
            <person name="Nybo J."/>
            <person name="Theobald S."/>
            <person name="Brandl J."/>
            <person name="Frisvad J.C."/>
            <person name="Nielsen K.F."/>
            <person name="Lyhne E.K."/>
            <person name="Kogle M.E."/>
            <person name="Kuo A."/>
            <person name="Riley R."/>
            <person name="Clum A."/>
            <person name="Nolan M."/>
            <person name="Lipzen A."/>
            <person name="Salamov A."/>
            <person name="Henrissat B."/>
            <person name="Wiebenga A."/>
            <person name="De Vries R.P."/>
            <person name="Grigoriev I.V."/>
            <person name="Mortensen U.H."/>
            <person name="Andersen M.R."/>
            <person name="Baker S.E."/>
        </authorList>
    </citation>
    <scope>NUCLEOTIDE SEQUENCE [LARGE SCALE GENOMIC DNA]</scope>
    <source>
        <strain evidence="2 3">CBS 115572</strain>
    </source>
</reference>
<feature type="domain" description="GST N-terminal" evidence="1">
    <location>
        <begin position="15"/>
        <end position="106"/>
    </location>
</feature>
<dbReference type="InterPro" id="IPR004045">
    <property type="entry name" value="Glutathione_S-Trfase_N"/>
</dbReference>
<gene>
    <name evidence="2" type="ORF">BO94DRAFT_578954</name>
</gene>
<dbReference type="RefSeq" id="XP_025462585.1">
    <property type="nucleotide sequence ID" value="XM_025615236.1"/>
</dbReference>
<keyword evidence="3" id="KW-1185">Reference proteome</keyword>
<dbReference type="PROSITE" id="PS50404">
    <property type="entry name" value="GST_NTER"/>
    <property type="match status" value="1"/>
</dbReference>
<dbReference type="STRING" id="1450535.A0A317V7F0"/>
<evidence type="ECO:0000313" key="3">
    <source>
        <dbReference type="Proteomes" id="UP000246702"/>
    </source>
</evidence>
<dbReference type="AlphaFoldDB" id="A0A317V7F0"/>
<accession>A0A317V7F0</accession>
<dbReference type="GeneID" id="37117379"/>
<dbReference type="OrthoDB" id="4951845at2759"/>
<dbReference type="EMBL" id="MSFK01000039">
    <property type="protein sequence ID" value="PWY70294.1"/>
    <property type="molecule type" value="Genomic_DNA"/>
</dbReference>
<comment type="caution">
    <text evidence="2">The sequence shown here is derived from an EMBL/GenBank/DDBJ whole genome shotgun (WGS) entry which is preliminary data.</text>
</comment>